<protein>
    <submittedName>
        <fullName evidence="1">Uncharacterized protein</fullName>
    </submittedName>
</protein>
<organism evidence="1">
    <name type="scientific">bioreactor metagenome</name>
    <dbReference type="NCBI Taxonomy" id="1076179"/>
    <lineage>
        <taxon>unclassified sequences</taxon>
        <taxon>metagenomes</taxon>
        <taxon>ecological metagenomes</taxon>
    </lineage>
</organism>
<name>A0A645GH72_9ZZZZ</name>
<sequence length="95" mass="10366">MNPHGRVRSAHIAETVFHVSRNQNGGARLPYPGFSVAEFADAGSGIAGVRRRHDGSQHGIRQNTPGGIIWNSHFRQPGIDQRYGQTVIGLRIALI</sequence>
<gene>
    <name evidence="1" type="ORF">SDC9_172901</name>
</gene>
<proteinExistence type="predicted"/>
<evidence type="ECO:0000313" key="1">
    <source>
        <dbReference type="EMBL" id="MPN25490.1"/>
    </source>
</evidence>
<dbReference type="AlphaFoldDB" id="A0A645GH72"/>
<dbReference type="EMBL" id="VSSQ01074694">
    <property type="protein sequence ID" value="MPN25490.1"/>
    <property type="molecule type" value="Genomic_DNA"/>
</dbReference>
<reference evidence="1" key="1">
    <citation type="submission" date="2019-08" db="EMBL/GenBank/DDBJ databases">
        <authorList>
            <person name="Kucharzyk K."/>
            <person name="Murdoch R.W."/>
            <person name="Higgins S."/>
            <person name="Loffler F."/>
        </authorList>
    </citation>
    <scope>NUCLEOTIDE SEQUENCE</scope>
</reference>
<comment type="caution">
    <text evidence="1">The sequence shown here is derived from an EMBL/GenBank/DDBJ whole genome shotgun (WGS) entry which is preliminary data.</text>
</comment>
<accession>A0A645GH72</accession>